<dbReference type="Gene3D" id="1.10.10.10">
    <property type="entry name" value="Winged helix-like DNA-binding domain superfamily/Winged helix DNA-binding domain"/>
    <property type="match status" value="1"/>
</dbReference>
<dbReference type="InterPro" id="IPR036390">
    <property type="entry name" value="WH_DNA-bd_sf"/>
</dbReference>
<organism evidence="9 10">
    <name type="scientific">Sulfoacidibacillus ferrooxidans</name>
    <dbReference type="NCBI Taxonomy" id="2005001"/>
    <lineage>
        <taxon>Bacteria</taxon>
        <taxon>Bacillati</taxon>
        <taxon>Bacillota</taxon>
        <taxon>Bacilli</taxon>
        <taxon>Bacillales</taxon>
        <taxon>Alicyclobacillaceae</taxon>
        <taxon>Sulfoacidibacillus</taxon>
    </lineage>
</organism>
<comment type="similarity">
    <text evidence="5">Belongs to the SarZ family.</text>
</comment>
<keyword evidence="10" id="KW-1185">Reference proteome</keyword>
<keyword evidence="3" id="KW-0238">DNA-binding</keyword>
<dbReference type="PANTHER" id="PTHR42756:SF1">
    <property type="entry name" value="TRANSCRIPTIONAL REPRESSOR OF EMRAB OPERON"/>
    <property type="match status" value="1"/>
</dbReference>
<evidence type="ECO:0000259" key="8">
    <source>
        <dbReference type="PROSITE" id="PS50995"/>
    </source>
</evidence>
<dbReference type="PROSITE" id="PS50995">
    <property type="entry name" value="HTH_MARR_2"/>
    <property type="match status" value="1"/>
</dbReference>
<comment type="caution">
    <text evidence="9">The sequence shown here is derived from an EMBL/GenBank/DDBJ whole genome shotgun (WGS) entry which is preliminary data.</text>
</comment>
<name>A0A9X2ACE3_9BACL</name>
<dbReference type="PANTHER" id="PTHR42756">
    <property type="entry name" value="TRANSCRIPTIONAL REGULATOR, MARR"/>
    <property type="match status" value="1"/>
</dbReference>
<dbReference type="SUPFAM" id="SSF46785">
    <property type="entry name" value="Winged helix' DNA-binding domain"/>
    <property type="match status" value="1"/>
</dbReference>
<protein>
    <recommendedName>
        <fullName evidence="6">HTH-type transcriptional regulator SarZ</fullName>
    </recommendedName>
    <alternativeName>
        <fullName evidence="7">Staphylococcal accessory regulator Z</fullName>
    </alternativeName>
</protein>
<dbReference type="EMBL" id="JALBUF010000005">
    <property type="protein sequence ID" value="MCI0183684.1"/>
    <property type="molecule type" value="Genomic_DNA"/>
</dbReference>
<evidence type="ECO:0000256" key="5">
    <source>
        <dbReference type="ARBA" id="ARBA00046337"/>
    </source>
</evidence>
<evidence type="ECO:0000313" key="10">
    <source>
        <dbReference type="Proteomes" id="UP001139263"/>
    </source>
</evidence>
<dbReference type="GO" id="GO:0003677">
    <property type="term" value="F:DNA binding"/>
    <property type="evidence" value="ECO:0007669"/>
    <property type="project" value="UniProtKB-KW"/>
</dbReference>
<dbReference type="RefSeq" id="WP_241714257.1">
    <property type="nucleotide sequence ID" value="NZ_JALBUF010000005.1"/>
</dbReference>
<dbReference type="GO" id="GO:0005737">
    <property type="term" value="C:cytoplasm"/>
    <property type="evidence" value="ECO:0007669"/>
    <property type="project" value="UniProtKB-SubCell"/>
</dbReference>
<sequence length="77" mass="8892">MLKRMEEKGWITRERSRIDERVVNVSVTEAGKALYAESECIPAELMERIGFNEPEYQLLLSQLHTLLQHLSSVSSED</sequence>
<accession>A0A9X2ACE3</accession>
<evidence type="ECO:0000256" key="4">
    <source>
        <dbReference type="ARBA" id="ARBA00023163"/>
    </source>
</evidence>
<reference evidence="9" key="1">
    <citation type="submission" date="2022-03" db="EMBL/GenBank/DDBJ databases">
        <title>Draft Genome Sequence of Firmicute Strain S0AB, a Heterotrophic Iron/Sulfur-Oxidizing Extreme Acidophile.</title>
        <authorList>
            <person name="Vergara E."/>
            <person name="Pakostova E."/>
            <person name="Johnson D.B."/>
            <person name="Holmes D.S."/>
        </authorList>
    </citation>
    <scope>NUCLEOTIDE SEQUENCE</scope>
    <source>
        <strain evidence="9">S0AB</strain>
    </source>
</reference>
<dbReference type="InterPro" id="IPR036388">
    <property type="entry name" value="WH-like_DNA-bd_sf"/>
</dbReference>
<proteinExistence type="inferred from homology"/>
<evidence type="ECO:0000256" key="6">
    <source>
        <dbReference type="ARBA" id="ARBA00047188"/>
    </source>
</evidence>
<keyword evidence="2" id="KW-0805">Transcription regulation</keyword>
<evidence type="ECO:0000256" key="3">
    <source>
        <dbReference type="ARBA" id="ARBA00023125"/>
    </source>
</evidence>
<evidence type="ECO:0000313" key="9">
    <source>
        <dbReference type="EMBL" id="MCI0183684.1"/>
    </source>
</evidence>
<evidence type="ECO:0000256" key="7">
    <source>
        <dbReference type="ARBA" id="ARBA00047207"/>
    </source>
</evidence>
<evidence type="ECO:0000256" key="2">
    <source>
        <dbReference type="ARBA" id="ARBA00023015"/>
    </source>
</evidence>
<comment type="subcellular location">
    <subcellularLocation>
        <location evidence="1">Cytoplasm</location>
    </subcellularLocation>
</comment>
<gene>
    <name evidence="9" type="ORF">MM817_01975</name>
</gene>
<dbReference type="InterPro" id="IPR000835">
    <property type="entry name" value="HTH_MarR-typ"/>
</dbReference>
<dbReference type="Proteomes" id="UP001139263">
    <property type="component" value="Unassembled WGS sequence"/>
</dbReference>
<dbReference type="InterPro" id="IPR055166">
    <property type="entry name" value="Transc_reg_Sar_Rot_HTH"/>
</dbReference>
<dbReference type="GO" id="GO:0003700">
    <property type="term" value="F:DNA-binding transcription factor activity"/>
    <property type="evidence" value="ECO:0007669"/>
    <property type="project" value="InterPro"/>
</dbReference>
<dbReference type="Pfam" id="PF22381">
    <property type="entry name" value="Staph_reg_Sar_Rot"/>
    <property type="match status" value="1"/>
</dbReference>
<evidence type="ECO:0000256" key="1">
    <source>
        <dbReference type="ARBA" id="ARBA00004496"/>
    </source>
</evidence>
<keyword evidence="4" id="KW-0804">Transcription</keyword>
<feature type="domain" description="HTH marR-type" evidence="8">
    <location>
        <begin position="1"/>
        <end position="68"/>
    </location>
</feature>
<dbReference type="AlphaFoldDB" id="A0A9X2ACE3"/>